<keyword evidence="11" id="KW-1185">Reference proteome</keyword>
<feature type="signal peptide" evidence="7">
    <location>
        <begin position="1"/>
        <end position="24"/>
    </location>
</feature>
<comment type="subcellular location">
    <subcellularLocation>
        <location evidence="1 7">Periplasm</location>
    </subcellularLocation>
</comment>
<evidence type="ECO:0000256" key="3">
    <source>
        <dbReference type="ARBA" id="ARBA00022729"/>
    </source>
</evidence>
<feature type="chain" id="PRO_5033099659" description="Thiol:disulfide interchange protein" evidence="7">
    <location>
        <begin position="25"/>
        <end position="249"/>
    </location>
</feature>
<evidence type="ECO:0000256" key="5">
    <source>
        <dbReference type="ARBA" id="ARBA00023157"/>
    </source>
</evidence>
<dbReference type="Pfam" id="PF10411">
    <property type="entry name" value="DsbC_N"/>
    <property type="match status" value="1"/>
</dbReference>
<keyword evidence="3 7" id="KW-0732">Signal</keyword>
<evidence type="ECO:0000259" key="8">
    <source>
        <dbReference type="Pfam" id="PF10411"/>
    </source>
</evidence>
<dbReference type="CDD" id="cd03020">
    <property type="entry name" value="DsbA_DsbC_DsbG"/>
    <property type="match status" value="1"/>
</dbReference>
<dbReference type="InterPro" id="IPR051470">
    <property type="entry name" value="Thiol:disulfide_interchange"/>
</dbReference>
<dbReference type="Pfam" id="PF13098">
    <property type="entry name" value="Thioredoxin_2"/>
    <property type="match status" value="1"/>
</dbReference>
<dbReference type="PANTHER" id="PTHR35272:SF3">
    <property type="entry name" value="THIOL:DISULFIDE INTERCHANGE PROTEIN DSBC"/>
    <property type="match status" value="1"/>
</dbReference>
<dbReference type="RefSeq" id="WP_169603818.1">
    <property type="nucleotide sequence ID" value="NZ_CP046565.1"/>
</dbReference>
<evidence type="ECO:0000256" key="1">
    <source>
        <dbReference type="ARBA" id="ARBA00004418"/>
    </source>
</evidence>
<comment type="similarity">
    <text evidence="2 7">Belongs to the thioredoxin family. DsbC subfamily.</text>
</comment>
<dbReference type="InterPro" id="IPR033954">
    <property type="entry name" value="DiS-bond_Isoase_DsbC/G"/>
</dbReference>
<dbReference type="Gene3D" id="3.40.30.10">
    <property type="entry name" value="Glutaredoxin"/>
    <property type="match status" value="1"/>
</dbReference>
<feature type="domain" description="Disulphide bond isomerase DsbC/G N-terminal" evidence="8">
    <location>
        <begin position="21"/>
        <end position="88"/>
    </location>
</feature>
<organism evidence="10 11">
    <name type="scientific">Methylococcus geothermalis</name>
    <dbReference type="NCBI Taxonomy" id="2681310"/>
    <lineage>
        <taxon>Bacteria</taxon>
        <taxon>Pseudomonadati</taxon>
        <taxon>Pseudomonadota</taxon>
        <taxon>Gammaproteobacteria</taxon>
        <taxon>Methylococcales</taxon>
        <taxon>Methylococcaceae</taxon>
        <taxon>Methylococcus</taxon>
    </lineage>
</organism>
<dbReference type="Gene3D" id="3.10.450.70">
    <property type="entry name" value="Disulphide bond isomerase, DsbC/G, N-terminal"/>
    <property type="match status" value="1"/>
</dbReference>
<dbReference type="KEGG" id="metu:GNH96_11515"/>
<name>A0A858Q9F6_9GAMM</name>
<evidence type="ECO:0000259" key="9">
    <source>
        <dbReference type="Pfam" id="PF13098"/>
    </source>
</evidence>
<evidence type="ECO:0000313" key="10">
    <source>
        <dbReference type="EMBL" id="QJD30542.1"/>
    </source>
</evidence>
<dbReference type="InterPro" id="IPR018950">
    <property type="entry name" value="DiS-bond_isomerase_DsbC/G_N"/>
</dbReference>
<evidence type="ECO:0000256" key="2">
    <source>
        <dbReference type="ARBA" id="ARBA00009813"/>
    </source>
</evidence>
<accession>A0A858Q9F6</accession>
<evidence type="ECO:0000256" key="6">
    <source>
        <dbReference type="ARBA" id="ARBA00023284"/>
    </source>
</evidence>
<proteinExistence type="inferred from homology"/>
<protein>
    <recommendedName>
        <fullName evidence="7">Thiol:disulfide interchange protein</fullName>
    </recommendedName>
</protein>
<reference evidence="11" key="1">
    <citation type="submission" date="2019-12" db="EMBL/GenBank/DDBJ databases">
        <authorList>
            <person name="Awala S.I."/>
            <person name="Rhee S.K."/>
        </authorList>
    </citation>
    <scope>NUCLEOTIDE SEQUENCE [LARGE SCALE GENOMIC DNA]</scope>
    <source>
        <strain evidence="11">IM1</strain>
    </source>
</reference>
<dbReference type="SUPFAM" id="SSF54423">
    <property type="entry name" value="DsbC/DsbG N-terminal domain-like"/>
    <property type="match status" value="1"/>
</dbReference>
<dbReference type="InterPro" id="IPR009094">
    <property type="entry name" value="DiS-bond_isomerase_DsbC/G_N_sf"/>
</dbReference>
<dbReference type="InterPro" id="IPR036249">
    <property type="entry name" value="Thioredoxin-like_sf"/>
</dbReference>
<evidence type="ECO:0000256" key="7">
    <source>
        <dbReference type="RuleBase" id="RU364038"/>
    </source>
</evidence>
<evidence type="ECO:0000313" key="11">
    <source>
        <dbReference type="Proteomes" id="UP000503004"/>
    </source>
</evidence>
<dbReference type="SUPFAM" id="SSF52833">
    <property type="entry name" value="Thioredoxin-like"/>
    <property type="match status" value="1"/>
</dbReference>
<comment type="function">
    <text evidence="7">Required for disulfide bond formation in some periplasmic proteins. Acts by transferring its disulfide bond to other proteins and is reduced in the process.</text>
</comment>
<sequence length="249" mass="27073">MKPAFRSLLSLFAFLVVPVSSVLADAQAVEDAIKQALPGVKPDSIKPSPLAGIAEVIVGPKLFYVSDDGKYLIQGSLIDLKNREDLTEPKLAKARIGALEKLGEKNMIVFKPKIGKYVAYVFTDIDCGYCRKLHSEMDNYLKEGIEVRYLFFPRAGEGSDSWDKAVSVWCAKDRNAALTKAKKGEKVEEKSCDNPVKEQMALGTAIGAQGTPMIVTGGGNVLPGYVPAEQLARMLKHEKDEGGKQAKTP</sequence>
<keyword evidence="4 7" id="KW-0574">Periplasm</keyword>
<gene>
    <name evidence="10" type="ORF">GNH96_11515</name>
</gene>
<dbReference type="EMBL" id="CP046565">
    <property type="protein sequence ID" value="QJD30542.1"/>
    <property type="molecule type" value="Genomic_DNA"/>
</dbReference>
<dbReference type="Proteomes" id="UP000503004">
    <property type="component" value="Chromosome"/>
</dbReference>
<keyword evidence="5" id="KW-1015">Disulfide bond</keyword>
<keyword evidence="6 7" id="KW-0676">Redox-active center</keyword>
<dbReference type="InterPro" id="IPR012336">
    <property type="entry name" value="Thioredoxin-like_fold"/>
</dbReference>
<dbReference type="AlphaFoldDB" id="A0A858Q9F6"/>
<evidence type="ECO:0000256" key="4">
    <source>
        <dbReference type="ARBA" id="ARBA00022764"/>
    </source>
</evidence>
<dbReference type="GO" id="GO:0042597">
    <property type="term" value="C:periplasmic space"/>
    <property type="evidence" value="ECO:0007669"/>
    <property type="project" value="UniProtKB-SubCell"/>
</dbReference>
<dbReference type="PANTHER" id="PTHR35272">
    <property type="entry name" value="THIOL:DISULFIDE INTERCHANGE PROTEIN DSBC-RELATED"/>
    <property type="match status" value="1"/>
</dbReference>
<feature type="domain" description="Thioredoxin-like fold" evidence="9">
    <location>
        <begin position="115"/>
        <end position="235"/>
    </location>
</feature>